<dbReference type="InterPro" id="IPR020904">
    <property type="entry name" value="Sc_DH/Rdtase_CS"/>
</dbReference>
<evidence type="ECO:0000256" key="2">
    <source>
        <dbReference type="ARBA" id="ARBA00023002"/>
    </source>
</evidence>
<dbReference type="InterPro" id="IPR002347">
    <property type="entry name" value="SDR_fam"/>
</dbReference>
<dbReference type="Pfam" id="PF13561">
    <property type="entry name" value="adh_short_C2"/>
    <property type="match status" value="1"/>
</dbReference>
<dbReference type="SUPFAM" id="SSF51735">
    <property type="entry name" value="NAD(P)-binding Rossmann-fold domains"/>
    <property type="match status" value="1"/>
</dbReference>
<dbReference type="NCBIfam" id="NF005559">
    <property type="entry name" value="PRK07231.1"/>
    <property type="match status" value="1"/>
</dbReference>
<dbReference type="FunFam" id="3.40.50.720:FF:000084">
    <property type="entry name" value="Short-chain dehydrogenase reductase"/>
    <property type="match status" value="1"/>
</dbReference>
<dbReference type="PANTHER" id="PTHR43943:SF2">
    <property type="entry name" value="DEHYDROGENASE_REDUCTASE 4"/>
    <property type="match status" value="1"/>
</dbReference>
<dbReference type="EMBL" id="CABPRJ010001991">
    <property type="protein sequence ID" value="VVC42752.1"/>
    <property type="molecule type" value="Genomic_DNA"/>
</dbReference>
<name>A0A5E4NDG1_9HEMI</name>
<gene>
    <name evidence="3" type="ORF">CINCED_3A025321</name>
</gene>
<reference evidence="3 4" key="1">
    <citation type="submission" date="2019-08" db="EMBL/GenBank/DDBJ databases">
        <authorList>
            <person name="Alioto T."/>
            <person name="Alioto T."/>
            <person name="Gomez Garrido J."/>
        </authorList>
    </citation>
    <scope>NUCLEOTIDE SEQUENCE [LARGE SCALE GENOMIC DNA]</scope>
</reference>
<dbReference type="Proteomes" id="UP000325440">
    <property type="component" value="Unassembled WGS sequence"/>
</dbReference>
<evidence type="ECO:0000313" key="3">
    <source>
        <dbReference type="EMBL" id="VVC42752.1"/>
    </source>
</evidence>
<dbReference type="Gene3D" id="3.40.50.720">
    <property type="entry name" value="NAD(P)-binding Rossmann-like Domain"/>
    <property type="match status" value="1"/>
</dbReference>
<accession>A0A5E4NDG1</accession>
<protein>
    <submittedName>
        <fullName evidence="3">Short-chain dehydrogenase/reductase SDR,NAD(P)-binding domain,Short-chain dehydrogenase/reductase</fullName>
    </submittedName>
</protein>
<dbReference type="GO" id="GO:0004090">
    <property type="term" value="F:carbonyl reductase (NADPH) activity"/>
    <property type="evidence" value="ECO:0007669"/>
    <property type="project" value="TreeGrafter"/>
</dbReference>
<dbReference type="InterPro" id="IPR036291">
    <property type="entry name" value="NAD(P)-bd_dom_sf"/>
</dbReference>
<dbReference type="PANTHER" id="PTHR43943">
    <property type="entry name" value="DEHYDROGENASE/REDUCTASE (SDR FAMILY) MEMBER 4"/>
    <property type="match status" value="1"/>
</dbReference>
<keyword evidence="4" id="KW-1185">Reference proteome</keyword>
<dbReference type="AlphaFoldDB" id="A0A5E4NDG1"/>
<dbReference type="OrthoDB" id="1669814at2759"/>
<sequence length="282" mass="30564">MFKNLMNKIKIPFLTYSRPKFIKMFSNITRPLDGKTAIVTASTDGIGLATAHKLACDGASVMISSRRKHNVERALSILKKEYGDEKIQGVVCHVSNKDDRNNLIQETIKLFGGIDIFVSNAATNPTSGSILDCDEEIWDKIFDVNVKSAFFLTKEIVPHMISRGGGSIVYVSSIAGISPMPMLGVYSVSKTALLGLTKVIAADLAEKNIRVNCVAPGIVKTKFASILTENESLSKYILQTVPMKRFGKTDEIGSVISFLCSNASSFITGEVIVASGGMTSRL</sequence>
<dbReference type="PRINTS" id="PR00080">
    <property type="entry name" value="SDRFAMILY"/>
</dbReference>
<organism evidence="3 4">
    <name type="scientific">Cinara cedri</name>
    <dbReference type="NCBI Taxonomy" id="506608"/>
    <lineage>
        <taxon>Eukaryota</taxon>
        <taxon>Metazoa</taxon>
        <taxon>Ecdysozoa</taxon>
        <taxon>Arthropoda</taxon>
        <taxon>Hexapoda</taxon>
        <taxon>Insecta</taxon>
        <taxon>Pterygota</taxon>
        <taxon>Neoptera</taxon>
        <taxon>Paraneoptera</taxon>
        <taxon>Hemiptera</taxon>
        <taxon>Sternorrhyncha</taxon>
        <taxon>Aphidomorpha</taxon>
        <taxon>Aphidoidea</taxon>
        <taxon>Aphididae</taxon>
        <taxon>Lachninae</taxon>
        <taxon>Cinara</taxon>
    </lineage>
</organism>
<evidence type="ECO:0000313" key="4">
    <source>
        <dbReference type="Proteomes" id="UP000325440"/>
    </source>
</evidence>
<proteinExistence type="inferred from homology"/>
<comment type="similarity">
    <text evidence="1">Belongs to the short-chain dehydrogenases/reductases (SDR) family.</text>
</comment>
<keyword evidence="2" id="KW-0560">Oxidoreductase</keyword>
<dbReference type="PRINTS" id="PR00081">
    <property type="entry name" value="GDHRDH"/>
</dbReference>
<dbReference type="PROSITE" id="PS00061">
    <property type="entry name" value="ADH_SHORT"/>
    <property type="match status" value="1"/>
</dbReference>
<evidence type="ECO:0000256" key="1">
    <source>
        <dbReference type="ARBA" id="ARBA00006484"/>
    </source>
</evidence>